<reference evidence="1" key="1">
    <citation type="submission" date="2021-06" db="EMBL/GenBank/DDBJ databases">
        <authorList>
            <person name="Kallberg Y."/>
            <person name="Tangrot J."/>
            <person name="Rosling A."/>
        </authorList>
    </citation>
    <scope>NUCLEOTIDE SEQUENCE</scope>
    <source>
        <strain evidence="1">AU212A</strain>
    </source>
</reference>
<dbReference type="Proteomes" id="UP000789860">
    <property type="component" value="Unassembled WGS sequence"/>
</dbReference>
<protein>
    <submittedName>
        <fullName evidence="1">7745_t:CDS:1</fullName>
    </submittedName>
</protein>
<evidence type="ECO:0000313" key="2">
    <source>
        <dbReference type="Proteomes" id="UP000789860"/>
    </source>
</evidence>
<keyword evidence="2" id="KW-1185">Reference proteome</keyword>
<sequence>LLVNLLSTKSDTEAKKDLKYLKKILLFDEEWDIISNLVEILELFAEATDYLGRSNYCTYSIMVPVLIELKKNYINEIKNNLYNTMNYYWPNLTSPSSLLPSLLDPRCKNLSFVSFAERFTTENLLCDEYKKMKNNIDKEKKNVRTEVKSTSVKKKTKSSILSSFKKHMPVTVEEISDYLKLEEIDVEYDSFVWWYERHRAGTDYNISSY</sequence>
<gene>
    <name evidence="1" type="ORF">SCALOS_LOCUS3459</name>
</gene>
<evidence type="ECO:0000313" key="1">
    <source>
        <dbReference type="EMBL" id="CAG8506168.1"/>
    </source>
</evidence>
<dbReference type="EMBL" id="CAJVPM010003817">
    <property type="protein sequence ID" value="CAG8506168.1"/>
    <property type="molecule type" value="Genomic_DNA"/>
</dbReference>
<proteinExistence type="predicted"/>
<comment type="caution">
    <text evidence="1">The sequence shown here is derived from an EMBL/GenBank/DDBJ whole genome shotgun (WGS) entry which is preliminary data.</text>
</comment>
<organism evidence="1 2">
    <name type="scientific">Scutellospora calospora</name>
    <dbReference type="NCBI Taxonomy" id="85575"/>
    <lineage>
        <taxon>Eukaryota</taxon>
        <taxon>Fungi</taxon>
        <taxon>Fungi incertae sedis</taxon>
        <taxon>Mucoromycota</taxon>
        <taxon>Glomeromycotina</taxon>
        <taxon>Glomeromycetes</taxon>
        <taxon>Diversisporales</taxon>
        <taxon>Gigasporaceae</taxon>
        <taxon>Scutellospora</taxon>
    </lineage>
</organism>
<feature type="non-terminal residue" evidence="1">
    <location>
        <position position="1"/>
    </location>
</feature>
<accession>A0ACA9L2N5</accession>
<name>A0ACA9L2N5_9GLOM</name>